<dbReference type="OrthoDB" id="341421at2759"/>
<dbReference type="AlphaFoldDB" id="A0A813CBN4"/>
<name>A0A813CBN4_9DINO</name>
<dbReference type="Proteomes" id="UP000601435">
    <property type="component" value="Unassembled WGS sequence"/>
</dbReference>
<dbReference type="GO" id="GO:0016279">
    <property type="term" value="F:protein-lysine N-methyltransferase activity"/>
    <property type="evidence" value="ECO:0007669"/>
    <property type="project" value="TreeGrafter"/>
</dbReference>
<dbReference type="EMBL" id="CAJNJA010093263">
    <property type="protein sequence ID" value="CAE7941158.1"/>
    <property type="molecule type" value="Genomic_DNA"/>
</dbReference>
<accession>A0A813CBN4</accession>
<protein>
    <submittedName>
        <fullName evidence="1">SETD4 protein</fullName>
    </submittedName>
</protein>
<reference evidence="1" key="1">
    <citation type="submission" date="2021-02" db="EMBL/GenBank/DDBJ databases">
        <authorList>
            <person name="Dougan E. K."/>
            <person name="Rhodes N."/>
            <person name="Thang M."/>
            <person name="Chan C."/>
        </authorList>
    </citation>
    <scope>NUCLEOTIDE SEQUENCE</scope>
</reference>
<comment type="caution">
    <text evidence="1">The sequence shown here is derived from an EMBL/GenBank/DDBJ whole genome shotgun (WGS) entry which is preliminary data.</text>
</comment>
<dbReference type="InterPro" id="IPR046341">
    <property type="entry name" value="SET_dom_sf"/>
</dbReference>
<proteinExistence type="predicted"/>
<sequence length="240" mass="26110">AANCLGGGVSFDDLLWARCLFDSRAVSLEIKAAGPHIAGVFKQFPSRVVCLAPEVDLLNHSSSGACAPPYFDNQRRALVVELAAPVRRGSEVCLSYGPLQSWELLFYYGFCPEANPHDRFIINVDLPDDEGIAEKEVVLQLQGIPTELALRPGPVQVAESWASLGTLPPQLLRCFRVLLGEIHCLDVDAAPGDGAMLELDLQCLEAIEDLLVSLLEPLLTAVPGGGEPPFWWPLYGHRIQ</sequence>
<feature type="non-terminal residue" evidence="1">
    <location>
        <position position="240"/>
    </location>
</feature>
<keyword evidence="2" id="KW-1185">Reference proteome</keyword>
<evidence type="ECO:0000313" key="1">
    <source>
        <dbReference type="EMBL" id="CAE7941158.1"/>
    </source>
</evidence>
<dbReference type="InterPro" id="IPR050600">
    <property type="entry name" value="SETD3_SETD6_MTase"/>
</dbReference>
<organism evidence="1 2">
    <name type="scientific">Symbiodinium necroappetens</name>
    <dbReference type="NCBI Taxonomy" id="1628268"/>
    <lineage>
        <taxon>Eukaryota</taxon>
        <taxon>Sar</taxon>
        <taxon>Alveolata</taxon>
        <taxon>Dinophyceae</taxon>
        <taxon>Suessiales</taxon>
        <taxon>Symbiodiniaceae</taxon>
        <taxon>Symbiodinium</taxon>
    </lineage>
</organism>
<gene>
    <name evidence="1" type="primary">SETD4</name>
    <name evidence="1" type="ORF">SNEC2469_LOCUS34170</name>
</gene>
<evidence type="ECO:0000313" key="2">
    <source>
        <dbReference type="Proteomes" id="UP000601435"/>
    </source>
</evidence>
<dbReference type="PANTHER" id="PTHR13271">
    <property type="entry name" value="UNCHARACTERIZED PUTATIVE METHYLTRANSFERASE"/>
    <property type="match status" value="1"/>
</dbReference>
<dbReference type="CDD" id="cd10527">
    <property type="entry name" value="SET_LSMT"/>
    <property type="match status" value="1"/>
</dbReference>
<dbReference type="Gene3D" id="3.90.1410.10">
    <property type="entry name" value="set domain protein methyltransferase, domain 1"/>
    <property type="match status" value="1"/>
</dbReference>
<feature type="non-terminal residue" evidence="1">
    <location>
        <position position="1"/>
    </location>
</feature>
<dbReference type="SUPFAM" id="SSF82199">
    <property type="entry name" value="SET domain"/>
    <property type="match status" value="1"/>
</dbReference>